<protein>
    <submittedName>
        <fullName evidence="1">Uncharacterized protein</fullName>
    </submittedName>
</protein>
<dbReference type="RefSeq" id="WP_037290350.1">
    <property type="nucleotide sequence ID" value="NZ_JEOB01000004.1"/>
</dbReference>
<dbReference type="EMBL" id="JEOB01000004">
    <property type="protein sequence ID" value="EXM38131.1"/>
    <property type="molecule type" value="Genomic_DNA"/>
</dbReference>
<dbReference type="PATRIC" id="fig|1341156.4.peg.3152"/>
<accession>A0A011VSC3</accession>
<reference evidence="1 2" key="1">
    <citation type="submission" date="2013-06" db="EMBL/GenBank/DDBJ databases">
        <title>Rumen cellulosomics: divergent fiber-degrading strategies revealed by comparative genome-wide analysis of six Ruminococcal strains.</title>
        <authorList>
            <person name="Dassa B."/>
            <person name="Borovok I."/>
            <person name="Lamed R."/>
            <person name="Flint H."/>
            <person name="Yeoman C.J."/>
            <person name="White B."/>
            <person name="Bayer E.A."/>
        </authorList>
    </citation>
    <scope>NUCLEOTIDE SEQUENCE [LARGE SCALE GENOMIC DNA]</scope>
    <source>
        <strain evidence="1 2">SY3</strain>
    </source>
</reference>
<dbReference type="OrthoDB" id="2427445at2"/>
<name>A0A011VSC3_RUMAL</name>
<evidence type="ECO:0000313" key="1">
    <source>
        <dbReference type="EMBL" id="EXM38131.1"/>
    </source>
</evidence>
<keyword evidence="2" id="KW-1185">Reference proteome</keyword>
<gene>
    <name evidence="1" type="ORF">RASY3_17755</name>
</gene>
<organism evidence="1 2">
    <name type="scientific">Ruminococcus albus SY3</name>
    <dbReference type="NCBI Taxonomy" id="1341156"/>
    <lineage>
        <taxon>Bacteria</taxon>
        <taxon>Bacillati</taxon>
        <taxon>Bacillota</taxon>
        <taxon>Clostridia</taxon>
        <taxon>Eubacteriales</taxon>
        <taxon>Oscillospiraceae</taxon>
        <taxon>Ruminococcus</taxon>
    </lineage>
</organism>
<sequence>MKNRKNYLKRRAKMRRLVNEGFAFETGRICEVCGAELYDFPMYDALGCLACDRWAEDVCGDPDCPMCAKRPARPWGILFDAESELSGHMAVRHALMRKRSLQDNYFHKKNGSERRKRRIEYIKEYRKR</sequence>
<proteinExistence type="predicted"/>
<comment type="caution">
    <text evidence="1">The sequence shown here is derived from an EMBL/GenBank/DDBJ whole genome shotgun (WGS) entry which is preliminary data.</text>
</comment>
<dbReference type="AlphaFoldDB" id="A0A011VSC3"/>
<dbReference type="Proteomes" id="UP000021369">
    <property type="component" value="Unassembled WGS sequence"/>
</dbReference>
<evidence type="ECO:0000313" key="2">
    <source>
        <dbReference type="Proteomes" id="UP000021369"/>
    </source>
</evidence>